<dbReference type="GO" id="GO:0007596">
    <property type="term" value="P:blood coagulation"/>
    <property type="evidence" value="ECO:0007669"/>
    <property type="project" value="UniProtKB-KW"/>
</dbReference>
<evidence type="ECO:0000256" key="7">
    <source>
        <dbReference type="ARBA" id="ARBA00023084"/>
    </source>
</evidence>
<keyword evidence="12" id="KW-1185">Reference proteome</keyword>
<evidence type="ECO:0000256" key="8">
    <source>
        <dbReference type="ARBA" id="ARBA00031171"/>
    </source>
</evidence>
<keyword evidence="5" id="KW-0356">Hemostasis</keyword>
<evidence type="ECO:0000256" key="4">
    <source>
        <dbReference type="ARBA" id="ARBA00018722"/>
    </source>
</evidence>
<evidence type="ECO:0000313" key="11">
    <source>
        <dbReference type="EMBL" id="KAG7324351.1"/>
    </source>
</evidence>
<dbReference type="PANTHER" id="PTHR46708">
    <property type="entry name" value="TENASCIN"/>
    <property type="match status" value="1"/>
</dbReference>
<comment type="similarity">
    <text evidence="2">Belongs to the tissue factor family.</text>
</comment>
<dbReference type="InterPro" id="IPR003961">
    <property type="entry name" value="FN3_dom"/>
</dbReference>
<dbReference type="InterPro" id="IPR001187">
    <property type="entry name" value="Tissue_factor"/>
</dbReference>
<comment type="caution">
    <text evidence="11">The sequence shown here is derived from an EMBL/GenBank/DDBJ whole genome shotgun (WGS) entry which is preliminary data.</text>
</comment>
<feature type="transmembrane region" description="Helical" evidence="9">
    <location>
        <begin position="133"/>
        <end position="154"/>
    </location>
</feature>
<evidence type="ECO:0000256" key="9">
    <source>
        <dbReference type="SAM" id="Phobius"/>
    </source>
</evidence>
<dbReference type="PRINTS" id="PR00346">
    <property type="entry name" value="TISSUEFACTOR"/>
</dbReference>
<keyword evidence="9" id="KW-1133">Transmembrane helix</keyword>
<dbReference type="Pfam" id="PF00041">
    <property type="entry name" value="fn3"/>
    <property type="match status" value="1"/>
</dbReference>
<gene>
    <name evidence="11" type="ORF">KOW79_012367</name>
</gene>
<name>A0A9D3SHB3_9TELE</name>
<dbReference type="InterPro" id="IPR013783">
    <property type="entry name" value="Ig-like_fold"/>
</dbReference>
<reference evidence="11 12" key="1">
    <citation type="submission" date="2021-06" db="EMBL/GenBank/DDBJ databases">
        <title>Chromosome-level genome assembly of the red-tail catfish (Hemibagrus wyckioides).</title>
        <authorList>
            <person name="Shao F."/>
        </authorList>
    </citation>
    <scope>NUCLEOTIDE SEQUENCE [LARGE SCALE GENOMIC DNA]</scope>
    <source>
        <strain evidence="11">EC202008001</strain>
        <tissue evidence="11">Blood</tissue>
    </source>
</reference>
<evidence type="ECO:0000256" key="3">
    <source>
        <dbReference type="ARBA" id="ARBA00011184"/>
    </source>
</evidence>
<organism evidence="11 12">
    <name type="scientific">Hemibagrus wyckioides</name>
    <dbReference type="NCBI Taxonomy" id="337641"/>
    <lineage>
        <taxon>Eukaryota</taxon>
        <taxon>Metazoa</taxon>
        <taxon>Chordata</taxon>
        <taxon>Craniata</taxon>
        <taxon>Vertebrata</taxon>
        <taxon>Euteleostomi</taxon>
        <taxon>Actinopterygii</taxon>
        <taxon>Neopterygii</taxon>
        <taxon>Teleostei</taxon>
        <taxon>Ostariophysi</taxon>
        <taxon>Siluriformes</taxon>
        <taxon>Bagridae</taxon>
        <taxon>Hemibagrus</taxon>
    </lineage>
</organism>
<dbReference type="InterPro" id="IPR036116">
    <property type="entry name" value="FN3_sf"/>
</dbReference>
<evidence type="ECO:0000313" key="12">
    <source>
        <dbReference type="Proteomes" id="UP000824219"/>
    </source>
</evidence>
<evidence type="ECO:0000259" key="10">
    <source>
        <dbReference type="PROSITE" id="PS50853"/>
    </source>
</evidence>
<evidence type="ECO:0000256" key="2">
    <source>
        <dbReference type="ARBA" id="ARBA00009197"/>
    </source>
</evidence>
<evidence type="ECO:0000256" key="1">
    <source>
        <dbReference type="ARBA" id="ARBA00002201"/>
    </source>
</evidence>
<dbReference type="CDD" id="cd00063">
    <property type="entry name" value="FN3"/>
    <property type="match status" value="1"/>
</dbReference>
<evidence type="ECO:0000256" key="5">
    <source>
        <dbReference type="ARBA" id="ARBA00022696"/>
    </source>
</evidence>
<dbReference type="PANTHER" id="PTHR46708:SF10">
    <property type="entry name" value="RECEPTOR-TYPE TYROSINE-PROTEIN PHOSPHATASE ETA-LIKE"/>
    <property type="match status" value="1"/>
</dbReference>
<accession>A0A9D3SHB3</accession>
<comment type="subunit">
    <text evidence="3">Interacts with HSPE; the interaction, inhibited by heparin, promotes the generation of activated factor X and activates coagulation in the presence of activated factor VII.</text>
</comment>
<keyword evidence="9" id="KW-0472">Membrane</keyword>
<dbReference type="EMBL" id="JAHKSW010000014">
    <property type="protein sequence ID" value="KAG7324351.1"/>
    <property type="molecule type" value="Genomic_DNA"/>
</dbReference>
<protein>
    <recommendedName>
        <fullName evidence="4">Tissue factor</fullName>
    </recommendedName>
    <alternativeName>
        <fullName evidence="8">Coagulation factor III</fullName>
    </alternativeName>
</protein>
<sequence length="208" mass="22598">MKRCTLSKNRQRTPLSPFLFQLLSFSFGLLVAEGAYLYNISSLTVSNKTSSSVYLTWNEPHGSSSFFIVNWTGDSVNNSSNTSNTSYTVTGLTAGVNYIFTVTAVAADNQTTGAPAQTSAFTKPSSTANTVPIVLGVVLPIICLFIMVIIIVIVRRLQIHHSPNQNEMKVPTESSDLQATYMNLAHVQRPAVDSATNSNIMEIVNSKL</sequence>
<dbReference type="GO" id="GO:0016020">
    <property type="term" value="C:membrane"/>
    <property type="evidence" value="ECO:0007669"/>
    <property type="project" value="InterPro"/>
</dbReference>
<proteinExistence type="inferred from homology"/>
<dbReference type="SUPFAM" id="SSF49265">
    <property type="entry name" value="Fibronectin type III"/>
    <property type="match status" value="1"/>
</dbReference>
<comment type="function">
    <text evidence="1">Initiates blood coagulation by forming a complex with circulating factor VII or VIIa. The [TF:VIIa] complex activates factors IX or X by specific limited proteolysis. TF plays a role in normal hemostasis by initiating the cell-surface assembly and propagation of the coagulation protease cascade.</text>
</comment>
<dbReference type="AlphaFoldDB" id="A0A9D3SHB3"/>
<dbReference type="InterPro" id="IPR050991">
    <property type="entry name" value="ECM_Regulatory_Proteins"/>
</dbReference>
<dbReference type="SMART" id="SM00060">
    <property type="entry name" value="FN3"/>
    <property type="match status" value="1"/>
</dbReference>
<keyword evidence="6" id="KW-0677">Repeat</keyword>
<dbReference type="OrthoDB" id="10253954at2759"/>
<dbReference type="Proteomes" id="UP000824219">
    <property type="component" value="Linkage Group LG14"/>
</dbReference>
<dbReference type="PROSITE" id="PS50853">
    <property type="entry name" value="FN3"/>
    <property type="match status" value="1"/>
</dbReference>
<evidence type="ECO:0000256" key="6">
    <source>
        <dbReference type="ARBA" id="ARBA00022737"/>
    </source>
</evidence>
<feature type="domain" description="Fibronectin type-III" evidence="10">
    <location>
        <begin position="39"/>
        <end position="126"/>
    </location>
</feature>
<dbReference type="Gene3D" id="2.60.40.10">
    <property type="entry name" value="Immunoglobulins"/>
    <property type="match status" value="1"/>
</dbReference>
<keyword evidence="9" id="KW-0812">Transmembrane</keyword>
<keyword evidence="7" id="KW-0094">Blood coagulation</keyword>